<dbReference type="KEGG" id="ehx:EMIHUDRAFT_435442"/>
<sequence length="309" mass="34253">MLHLEPGHRIMAEALAARIHAPPDRREAVDVRCSDFGVQYYLCVPPEQQNVLKLSVWVRCFAEVVEGVGEAFFAEQLYPGMVQPPEPGYSLTLALDLDALPPEEEARNELVRKLSCVGRDVLGAPLRVALLALLGGAAPPRPYYAVHHREGEAMYVVPKDDVVIVVFGIAFASPVEAAIAKAFLHEIEISRRQSRDLATAPTVSYTHEPPLELKQLDGVRPLQGAGFVGHVSLALSKRNVEGGRLEKVLALVVGYRNYLMFHVMGAKSQLHTRIRSRSSNWLQVLNRAMPEKLDKEKKTITGRTFRKGP</sequence>
<name>A0A0D3JMF8_EMIH1</name>
<dbReference type="AlphaFoldDB" id="A0A0D3JMF8"/>
<dbReference type="STRING" id="2903.R1CP07"/>
<evidence type="ECO:0000256" key="3">
    <source>
        <dbReference type="ARBA" id="ARBA00022490"/>
    </source>
</evidence>
<dbReference type="InterPro" id="IPR007188">
    <property type="entry name" value="ARPC2"/>
</dbReference>
<dbReference type="GO" id="GO:0034314">
    <property type="term" value="P:Arp2/3 complex-mediated actin nucleation"/>
    <property type="evidence" value="ECO:0007669"/>
    <property type="project" value="InterPro"/>
</dbReference>
<evidence type="ECO:0000313" key="7">
    <source>
        <dbReference type="EnsemblProtists" id="EOD24693"/>
    </source>
</evidence>
<dbReference type="eggNOG" id="KOG2826">
    <property type="taxonomic scope" value="Eukaryota"/>
</dbReference>
<reference evidence="7" key="2">
    <citation type="submission" date="2024-10" db="UniProtKB">
        <authorList>
            <consortium name="EnsemblProtists"/>
        </authorList>
    </citation>
    <scope>IDENTIFICATION</scope>
</reference>
<dbReference type="SUPFAM" id="SSF69645">
    <property type="entry name" value="Arp2/3 complex subunits"/>
    <property type="match status" value="2"/>
</dbReference>
<organism evidence="7 8">
    <name type="scientific">Emiliania huxleyi (strain CCMP1516)</name>
    <dbReference type="NCBI Taxonomy" id="280463"/>
    <lineage>
        <taxon>Eukaryota</taxon>
        <taxon>Haptista</taxon>
        <taxon>Haptophyta</taxon>
        <taxon>Prymnesiophyceae</taxon>
        <taxon>Isochrysidales</taxon>
        <taxon>Noelaerhabdaceae</taxon>
        <taxon>Emiliania</taxon>
    </lineage>
</organism>
<dbReference type="GO" id="GO:0005885">
    <property type="term" value="C:Arp2/3 protein complex"/>
    <property type="evidence" value="ECO:0007669"/>
    <property type="project" value="InterPro"/>
</dbReference>
<dbReference type="PaxDb" id="2903-EOD24693"/>
<dbReference type="Proteomes" id="UP000013827">
    <property type="component" value="Unassembled WGS sequence"/>
</dbReference>
<proteinExistence type="inferred from homology"/>
<keyword evidence="5 6" id="KW-0206">Cytoskeleton</keyword>
<comment type="function">
    <text evidence="6">Functions as actin-binding component of the Arp2/3 complex which is involved in regulation of actin polymerization and together with an activating nucleation-promoting factor (NPF) mediates the formation of branched actin networks.</text>
</comment>
<dbReference type="PANTHER" id="PTHR12058:SF0">
    <property type="entry name" value="ACTIN-RELATED PROTEIN 2_3 COMPLEX SUBUNIT 2"/>
    <property type="match status" value="1"/>
</dbReference>
<dbReference type="HOGENOM" id="CLU_059439_1_0_1"/>
<dbReference type="PANTHER" id="PTHR12058">
    <property type="entry name" value="ARP2/3 COMPLEX 34 KDA SUBUNIT"/>
    <property type="match status" value="1"/>
</dbReference>
<dbReference type="GO" id="GO:0030041">
    <property type="term" value="P:actin filament polymerization"/>
    <property type="evidence" value="ECO:0007669"/>
    <property type="project" value="InterPro"/>
</dbReference>
<evidence type="ECO:0000256" key="6">
    <source>
        <dbReference type="RuleBase" id="RU364015"/>
    </source>
</evidence>
<evidence type="ECO:0000256" key="2">
    <source>
        <dbReference type="ARBA" id="ARBA00007192"/>
    </source>
</evidence>
<accession>A0A0D3JMF8</accession>
<evidence type="ECO:0000313" key="8">
    <source>
        <dbReference type="Proteomes" id="UP000013827"/>
    </source>
</evidence>
<keyword evidence="4 6" id="KW-0009">Actin-binding</keyword>
<comment type="subcellular location">
    <subcellularLocation>
        <location evidence="1 6">Cytoplasm</location>
        <location evidence="1 6">Cytoskeleton</location>
    </subcellularLocation>
</comment>
<dbReference type="Gene3D" id="3.30.1460.20">
    <property type="match status" value="2"/>
</dbReference>
<dbReference type="InterPro" id="IPR034666">
    <property type="entry name" value="ARPC2/4"/>
</dbReference>
<protein>
    <recommendedName>
        <fullName evidence="6">Arp2/3 complex 34 kDa subunit</fullName>
    </recommendedName>
</protein>
<dbReference type="OMA" id="FRSYFHY"/>
<comment type="subunit">
    <text evidence="6">Component of the Arp2/3 complex.</text>
</comment>
<evidence type="ECO:0000256" key="5">
    <source>
        <dbReference type="ARBA" id="ARBA00023212"/>
    </source>
</evidence>
<dbReference type="Pfam" id="PF04045">
    <property type="entry name" value="P34-Arc"/>
    <property type="match status" value="1"/>
</dbReference>
<dbReference type="GeneID" id="17270240"/>
<keyword evidence="3 6" id="KW-0963">Cytoplasm</keyword>
<dbReference type="GO" id="GO:0005200">
    <property type="term" value="F:structural constituent of cytoskeleton"/>
    <property type="evidence" value="ECO:0007669"/>
    <property type="project" value="TreeGrafter"/>
</dbReference>
<dbReference type="GO" id="GO:0051015">
    <property type="term" value="F:actin filament binding"/>
    <property type="evidence" value="ECO:0007669"/>
    <property type="project" value="TreeGrafter"/>
</dbReference>
<dbReference type="EnsemblProtists" id="EOD24693">
    <property type="protein sequence ID" value="EOD24693"/>
    <property type="gene ID" value="EMIHUDRAFT_435442"/>
</dbReference>
<comment type="similarity">
    <text evidence="2 6">Belongs to the ARPC2 family.</text>
</comment>
<evidence type="ECO:0000256" key="1">
    <source>
        <dbReference type="ARBA" id="ARBA00004245"/>
    </source>
</evidence>
<dbReference type="RefSeq" id="XP_005777122.1">
    <property type="nucleotide sequence ID" value="XM_005777065.1"/>
</dbReference>
<reference evidence="8" key="1">
    <citation type="journal article" date="2013" name="Nature">
        <title>Pan genome of the phytoplankton Emiliania underpins its global distribution.</title>
        <authorList>
            <person name="Read B.A."/>
            <person name="Kegel J."/>
            <person name="Klute M.J."/>
            <person name="Kuo A."/>
            <person name="Lefebvre S.C."/>
            <person name="Maumus F."/>
            <person name="Mayer C."/>
            <person name="Miller J."/>
            <person name="Monier A."/>
            <person name="Salamov A."/>
            <person name="Young J."/>
            <person name="Aguilar M."/>
            <person name="Claverie J.M."/>
            <person name="Frickenhaus S."/>
            <person name="Gonzalez K."/>
            <person name="Herman E.K."/>
            <person name="Lin Y.C."/>
            <person name="Napier J."/>
            <person name="Ogata H."/>
            <person name="Sarno A.F."/>
            <person name="Shmutz J."/>
            <person name="Schroeder D."/>
            <person name="de Vargas C."/>
            <person name="Verret F."/>
            <person name="von Dassow P."/>
            <person name="Valentin K."/>
            <person name="Van de Peer Y."/>
            <person name="Wheeler G."/>
            <person name="Dacks J.B."/>
            <person name="Delwiche C.F."/>
            <person name="Dyhrman S.T."/>
            <person name="Glockner G."/>
            <person name="John U."/>
            <person name="Richards T."/>
            <person name="Worden A.Z."/>
            <person name="Zhang X."/>
            <person name="Grigoriev I.V."/>
            <person name="Allen A.E."/>
            <person name="Bidle K."/>
            <person name="Borodovsky M."/>
            <person name="Bowler C."/>
            <person name="Brownlee C."/>
            <person name="Cock J.M."/>
            <person name="Elias M."/>
            <person name="Gladyshev V.N."/>
            <person name="Groth M."/>
            <person name="Guda C."/>
            <person name="Hadaegh A."/>
            <person name="Iglesias-Rodriguez M.D."/>
            <person name="Jenkins J."/>
            <person name="Jones B.M."/>
            <person name="Lawson T."/>
            <person name="Leese F."/>
            <person name="Lindquist E."/>
            <person name="Lobanov A."/>
            <person name="Lomsadze A."/>
            <person name="Malik S.B."/>
            <person name="Marsh M.E."/>
            <person name="Mackinder L."/>
            <person name="Mock T."/>
            <person name="Mueller-Roeber B."/>
            <person name="Pagarete A."/>
            <person name="Parker M."/>
            <person name="Probert I."/>
            <person name="Quesneville H."/>
            <person name="Raines C."/>
            <person name="Rensing S.A."/>
            <person name="Riano-Pachon D.M."/>
            <person name="Richier S."/>
            <person name="Rokitta S."/>
            <person name="Shiraiwa Y."/>
            <person name="Soanes D.M."/>
            <person name="van der Giezen M."/>
            <person name="Wahlund T.M."/>
            <person name="Williams B."/>
            <person name="Wilson W."/>
            <person name="Wolfe G."/>
            <person name="Wurch L.L."/>
        </authorList>
    </citation>
    <scope>NUCLEOTIDE SEQUENCE</scope>
</reference>
<keyword evidence="8" id="KW-1185">Reference proteome</keyword>
<evidence type="ECO:0000256" key="4">
    <source>
        <dbReference type="ARBA" id="ARBA00023203"/>
    </source>
</evidence>